<dbReference type="AlphaFoldDB" id="A0A9D4LUJ6"/>
<sequence length="264" mass="27591">MTEMDRLISLDKSISGHPPQERGTFERIFRPMAAKFVGVALFVFVGCCALNSGDLVGAALGHGLTIALLIVGFGAISGGHFNPAVTVGVIMGGGLPVYLLPSNIIAQLGGGMLGASIVRATLPSEVYAKIGGGTHQLGKDVNAGWGFLIEVVLTTVLVLTVLMAAVNNQTKSKLAPLAIGFAVSVDIMAGGPLTGASMNPARAFGPAVVASSVVDNAWRYHYIYWLGPLCGALLAALLFRFIFLSPNIRWISRRETSLQAEGNN</sequence>
<evidence type="ECO:0000256" key="6">
    <source>
        <dbReference type="ARBA" id="ARBA00023136"/>
    </source>
</evidence>
<dbReference type="InterPro" id="IPR034294">
    <property type="entry name" value="Aquaporin_transptr"/>
</dbReference>
<comment type="caution">
    <text evidence="9">The sequence shown here is derived from an EMBL/GenBank/DDBJ whole genome shotgun (WGS) entry which is preliminary data.</text>
</comment>
<evidence type="ECO:0008006" key="11">
    <source>
        <dbReference type="Google" id="ProtNLM"/>
    </source>
</evidence>
<dbReference type="GO" id="GO:0015250">
    <property type="term" value="F:water channel activity"/>
    <property type="evidence" value="ECO:0007669"/>
    <property type="project" value="TreeGrafter"/>
</dbReference>
<evidence type="ECO:0000313" key="9">
    <source>
        <dbReference type="EMBL" id="KAH3864520.1"/>
    </source>
</evidence>
<accession>A0A9D4LUJ6</accession>
<dbReference type="GO" id="GO:0005886">
    <property type="term" value="C:plasma membrane"/>
    <property type="evidence" value="ECO:0007669"/>
    <property type="project" value="TreeGrafter"/>
</dbReference>
<dbReference type="InterPro" id="IPR023271">
    <property type="entry name" value="Aquaporin-like"/>
</dbReference>
<proteinExistence type="inferred from homology"/>
<keyword evidence="5 8" id="KW-1133">Transmembrane helix</keyword>
<dbReference type="PANTHER" id="PTHR19139">
    <property type="entry name" value="AQUAPORIN TRANSPORTER"/>
    <property type="match status" value="1"/>
</dbReference>
<dbReference type="InterPro" id="IPR022357">
    <property type="entry name" value="MIP_CS"/>
</dbReference>
<dbReference type="FunFam" id="1.20.1080.10:FF:000019">
    <property type="entry name" value="AQuaPorin or aquaglyceroporin related"/>
    <property type="match status" value="1"/>
</dbReference>
<feature type="transmembrane region" description="Helical" evidence="8">
    <location>
        <begin position="222"/>
        <end position="244"/>
    </location>
</feature>
<dbReference type="EMBL" id="JAIWYP010000002">
    <property type="protein sequence ID" value="KAH3864520.1"/>
    <property type="molecule type" value="Genomic_DNA"/>
</dbReference>
<evidence type="ECO:0000256" key="2">
    <source>
        <dbReference type="ARBA" id="ARBA00006175"/>
    </source>
</evidence>
<feature type="transmembrane region" description="Helical" evidence="8">
    <location>
        <begin position="84"/>
        <end position="106"/>
    </location>
</feature>
<keyword evidence="10" id="KW-1185">Reference proteome</keyword>
<dbReference type="OrthoDB" id="3222at2759"/>
<keyword evidence="3 7" id="KW-0813">Transport</keyword>
<dbReference type="PANTHER" id="PTHR19139:SF284">
    <property type="entry name" value="AQUAPORIN"/>
    <property type="match status" value="1"/>
</dbReference>
<evidence type="ECO:0000313" key="10">
    <source>
        <dbReference type="Proteomes" id="UP000828390"/>
    </source>
</evidence>
<keyword evidence="4 7" id="KW-0812">Transmembrane</keyword>
<dbReference type="Proteomes" id="UP000828390">
    <property type="component" value="Unassembled WGS sequence"/>
</dbReference>
<organism evidence="9 10">
    <name type="scientific">Dreissena polymorpha</name>
    <name type="common">Zebra mussel</name>
    <name type="synonym">Mytilus polymorpha</name>
    <dbReference type="NCBI Taxonomy" id="45954"/>
    <lineage>
        <taxon>Eukaryota</taxon>
        <taxon>Metazoa</taxon>
        <taxon>Spiralia</taxon>
        <taxon>Lophotrochozoa</taxon>
        <taxon>Mollusca</taxon>
        <taxon>Bivalvia</taxon>
        <taxon>Autobranchia</taxon>
        <taxon>Heteroconchia</taxon>
        <taxon>Euheterodonta</taxon>
        <taxon>Imparidentia</taxon>
        <taxon>Neoheterodontei</taxon>
        <taxon>Myida</taxon>
        <taxon>Dreissenoidea</taxon>
        <taxon>Dreissenidae</taxon>
        <taxon>Dreissena</taxon>
    </lineage>
</organism>
<protein>
    <recommendedName>
        <fullName evidence="11">Aquaporin</fullName>
    </recommendedName>
</protein>
<dbReference type="Gene3D" id="1.20.1080.10">
    <property type="entry name" value="Glycerol uptake facilitator protein"/>
    <property type="match status" value="1"/>
</dbReference>
<dbReference type="PROSITE" id="PS00221">
    <property type="entry name" value="MIP"/>
    <property type="match status" value="1"/>
</dbReference>
<evidence type="ECO:0000256" key="5">
    <source>
        <dbReference type="ARBA" id="ARBA00022989"/>
    </source>
</evidence>
<keyword evidence="6 8" id="KW-0472">Membrane</keyword>
<feature type="transmembrane region" description="Helical" evidence="8">
    <location>
        <begin position="145"/>
        <end position="167"/>
    </location>
</feature>
<feature type="transmembrane region" description="Helical" evidence="8">
    <location>
        <begin position="174"/>
        <end position="193"/>
    </location>
</feature>
<feature type="transmembrane region" description="Helical" evidence="8">
    <location>
        <begin position="32"/>
        <end position="52"/>
    </location>
</feature>
<feature type="transmembrane region" description="Helical" evidence="8">
    <location>
        <begin position="58"/>
        <end position="77"/>
    </location>
</feature>
<comment type="similarity">
    <text evidence="2 7">Belongs to the MIP/aquaporin (TC 1.A.8) family.</text>
</comment>
<dbReference type="SUPFAM" id="SSF81338">
    <property type="entry name" value="Aquaporin-like"/>
    <property type="match status" value="1"/>
</dbReference>
<name>A0A9D4LUJ6_DREPO</name>
<evidence type="ECO:0000256" key="8">
    <source>
        <dbReference type="SAM" id="Phobius"/>
    </source>
</evidence>
<reference evidence="9" key="1">
    <citation type="journal article" date="2019" name="bioRxiv">
        <title>The Genome of the Zebra Mussel, Dreissena polymorpha: A Resource for Invasive Species Research.</title>
        <authorList>
            <person name="McCartney M.A."/>
            <person name="Auch B."/>
            <person name="Kono T."/>
            <person name="Mallez S."/>
            <person name="Zhang Y."/>
            <person name="Obille A."/>
            <person name="Becker A."/>
            <person name="Abrahante J.E."/>
            <person name="Garbe J."/>
            <person name="Badalamenti J.P."/>
            <person name="Herman A."/>
            <person name="Mangelson H."/>
            <person name="Liachko I."/>
            <person name="Sullivan S."/>
            <person name="Sone E.D."/>
            <person name="Koren S."/>
            <person name="Silverstein K.A.T."/>
            <person name="Beckman K.B."/>
            <person name="Gohl D.M."/>
        </authorList>
    </citation>
    <scope>NUCLEOTIDE SEQUENCE</scope>
    <source>
        <strain evidence="9">Duluth1</strain>
        <tissue evidence="9">Whole animal</tissue>
    </source>
</reference>
<evidence type="ECO:0000256" key="4">
    <source>
        <dbReference type="ARBA" id="ARBA00022692"/>
    </source>
</evidence>
<reference evidence="9" key="2">
    <citation type="submission" date="2020-11" db="EMBL/GenBank/DDBJ databases">
        <authorList>
            <person name="McCartney M.A."/>
            <person name="Auch B."/>
            <person name="Kono T."/>
            <person name="Mallez S."/>
            <person name="Becker A."/>
            <person name="Gohl D.M."/>
            <person name="Silverstein K.A.T."/>
            <person name="Koren S."/>
            <person name="Bechman K.B."/>
            <person name="Herman A."/>
            <person name="Abrahante J.E."/>
            <person name="Garbe J."/>
        </authorList>
    </citation>
    <scope>NUCLEOTIDE SEQUENCE</scope>
    <source>
        <strain evidence="9">Duluth1</strain>
        <tissue evidence="9">Whole animal</tissue>
    </source>
</reference>
<dbReference type="PRINTS" id="PR00783">
    <property type="entry name" value="MINTRINSICP"/>
</dbReference>
<dbReference type="InterPro" id="IPR000425">
    <property type="entry name" value="MIP"/>
</dbReference>
<comment type="subcellular location">
    <subcellularLocation>
        <location evidence="1">Membrane</location>
        <topology evidence="1">Multi-pass membrane protein</topology>
    </subcellularLocation>
</comment>
<gene>
    <name evidence="9" type="ORF">DPMN_027540</name>
</gene>
<evidence type="ECO:0000256" key="1">
    <source>
        <dbReference type="ARBA" id="ARBA00004141"/>
    </source>
</evidence>
<evidence type="ECO:0000256" key="7">
    <source>
        <dbReference type="RuleBase" id="RU000477"/>
    </source>
</evidence>
<evidence type="ECO:0000256" key="3">
    <source>
        <dbReference type="ARBA" id="ARBA00022448"/>
    </source>
</evidence>
<dbReference type="Pfam" id="PF00230">
    <property type="entry name" value="MIP"/>
    <property type="match status" value="1"/>
</dbReference>